<evidence type="ECO:0000259" key="2">
    <source>
        <dbReference type="Pfam" id="PF03781"/>
    </source>
</evidence>
<accession>A0ABU5IRS9</accession>
<feature type="domain" description="Sulfatase-modifying factor enzyme-like" evidence="2">
    <location>
        <begin position="47"/>
        <end position="276"/>
    </location>
</feature>
<dbReference type="EMBL" id="JAXOJX010000128">
    <property type="protein sequence ID" value="MDZ5461593.1"/>
    <property type="molecule type" value="Genomic_DNA"/>
</dbReference>
<dbReference type="Proteomes" id="UP001293718">
    <property type="component" value="Unassembled WGS sequence"/>
</dbReference>
<feature type="chain" id="PRO_5045295203" evidence="1">
    <location>
        <begin position="27"/>
        <end position="278"/>
    </location>
</feature>
<dbReference type="Pfam" id="PF03781">
    <property type="entry name" value="FGE-sulfatase"/>
    <property type="match status" value="1"/>
</dbReference>
<keyword evidence="1" id="KW-0732">Signal</keyword>
<comment type="caution">
    <text evidence="3">The sequence shown here is derived from an EMBL/GenBank/DDBJ whole genome shotgun (WGS) entry which is preliminary data.</text>
</comment>
<organism evidence="3 4">
    <name type="scientific">Azohydromonas lata</name>
    <dbReference type="NCBI Taxonomy" id="45677"/>
    <lineage>
        <taxon>Bacteria</taxon>
        <taxon>Pseudomonadati</taxon>
        <taxon>Pseudomonadota</taxon>
        <taxon>Betaproteobacteria</taxon>
        <taxon>Burkholderiales</taxon>
        <taxon>Sphaerotilaceae</taxon>
        <taxon>Azohydromonas</taxon>
    </lineage>
</organism>
<gene>
    <name evidence="3" type="ORF">SM757_33960</name>
</gene>
<dbReference type="RefSeq" id="WP_322468714.1">
    <property type="nucleotide sequence ID" value="NZ_JAXOJX010000128.1"/>
</dbReference>
<evidence type="ECO:0000313" key="3">
    <source>
        <dbReference type="EMBL" id="MDZ5461593.1"/>
    </source>
</evidence>
<name>A0ABU5IRS9_9BURK</name>
<dbReference type="InterPro" id="IPR005532">
    <property type="entry name" value="SUMF_dom"/>
</dbReference>
<keyword evidence="4" id="KW-1185">Reference proteome</keyword>
<dbReference type="InterPro" id="IPR051043">
    <property type="entry name" value="Sulfatase_Mod_Factor_Kinase"/>
</dbReference>
<dbReference type="PANTHER" id="PTHR23150">
    <property type="entry name" value="SULFATASE MODIFYING FACTOR 1, 2"/>
    <property type="match status" value="1"/>
</dbReference>
<sequence>MKGPASAAASLLAALALAAAAPGARSQPQDGPAALAERVCVGTQCLELVAVPGGSFLMGSPAGEAERSTDEGPQHPVSLQPFLLGRFEVTQAQWKAVMGRNPSQFQRCGGDCPVENVSWQDAQAFIRKLSQLSGRRFRLPSEAEWEYAARAGTRSAFSTGTAITAAQANFNATGTYGGSAPGPYRKAPLRVGRFAPNAFGLHDLHGNVWEWVQDRYYRSYFDAPADGSAWEPADHGPRRVVRGGSWADAPEALRCAFRGALAPDVRLSGVGFRIARDE</sequence>
<evidence type="ECO:0000256" key="1">
    <source>
        <dbReference type="SAM" id="SignalP"/>
    </source>
</evidence>
<dbReference type="InterPro" id="IPR042095">
    <property type="entry name" value="SUMF_sf"/>
</dbReference>
<dbReference type="SUPFAM" id="SSF56436">
    <property type="entry name" value="C-type lectin-like"/>
    <property type="match status" value="1"/>
</dbReference>
<protein>
    <submittedName>
        <fullName evidence="3">Formylglycine-generating enzyme family protein</fullName>
    </submittedName>
</protein>
<dbReference type="PANTHER" id="PTHR23150:SF19">
    <property type="entry name" value="FORMYLGLYCINE-GENERATING ENZYME"/>
    <property type="match status" value="1"/>
</dbReference>
<dbReference type="Gene3D" id="3.90.1580.10">
    <property type="entry name" value="paralog of FGE (formylglycine-generating enzyme)"/>
    <property type="match status" value="1"/>
</dbReference>
<feature type="signal peptide" evidence="1">
    <location>
        <begin position="1"/>
        <end position="26"/>
    </location>
</feature>
<dbReference type="InterPro" id="IPR016187">
    <property type="entry name" value="CTDL_fold"/>
</dbReference>
<reference evidence="3 4" key="1">
    <citation type="submission" date="2023-11" db="EMBL/GenBank/DDBJ databases">
        <title>Draft genome of Azohydromonas lata strain H1 (DSM1123), a polyhydroxyalkanoate producer.</title>
        <authorList>
            <person name="Traversa D."/>
            <person name="D'Addabbo P."/>
            <person name="Pazzani C."/>
            <person name="Manzari C."/>
            <person name="Chiara M."/>
            <person name="Scrascia M."/>
        </authorList>
    </citation>
    <scope>NUCLEOTIDE SEQUENCE [LARGE SCALE GENOMIC DNA]</scope>
    <source>
        <strain evidence="3 4">H1</strain>
    </source>
</reference>
<proteinExistence type="predicted"/>
<evidence type="ECO:0000313" key="4">
    <source>
        <dbReference type="Proteomes" id="UP001293718"/>
    </source>
</evidence>